<dbReference type="Proteomes" id="UP000060699">
    <property type="component" value="Chromosome"/>
</dbReference>
<evidence type="ECO:0000256" key="1">
    <source>
        <dbReference type="ARBA" id="ARBA00000085"/>
    </source>
</evidence>
<gene>
    <name evidence="5" type="ORF">RD2015_3061</name>
</gene>
<feature type="region of interest" description="Disordered" evidence="4">
    <location>
        <begin position="1"/>
        <end position="20"/>
    </location>
</feature>
<dbReference type="InterPro" id="IPR036890">
    <property type="entry name" value="HATPase_C_sf"/>
</dbReference>
<dbReference type="SMART" id="SM00388">
    <property type="entry name" value="HisKA"/>
    <property type="match status" value="1"/>
</dbReference>
<dbReference type="SUPFAM" id="SSF55785">
    <property type="entry name" value="PYP-like sensor domain (PAS domain)"/>
    <property type="match status" value="1"/>
</dbReference>
<dbReference type="PROSITE" id="PS50113">
    <property type="entry name" value="PAC"/>
    <property type="match status" value="1"/>
</dbReference>
<sequence length="537" mass="58361">MSSDTDPRDKTPHLPRHNARVQTEGFASSGHGRDIFFAAVQATRMPMVVADPRQPDTPLVFANHAFLEMTGYTEDEILGKNCRFLQGPDTDPSTVKLIAEALRSERELTVELLNYRKDGSTFWNALFLTPVRSESGELLYYFSSQLDVSRRRDAEAALRQAQKMEALGQLTGGIAHDFNNLLQVITGNAEVAAHRLQVVAPDDALMTRSIANVRAAAARSGALTQQLLAFARKQQLQGRVVNVNDAIHRTADMASSSLGDVRLLMDLDPNTANVRIDPSQFEAALLNLLVNARDAMPRGGRIWIRSGNLRTTAEDAGRHGLVLPGDYVSVSVSDEGEGIPAPILARVMDPFFTTKAERGGTGLGLSMVYGFAKQSGGVATIYSEEKTGTTVRLYFPAVSDSAAPRESQATLPRSGQGEQILVVDDRPEVAQTAASMLEAAGYVCHVAHGAQDAMQLLKENPQVRLLLTDIIMPGSKNGVLLAYDAQRLSPSLKVLLMTGFADGSPERWGGQSYDIVFKPFTSEDLRVKVRRALDGQS</sequence>
<dbReference type="InterPro" id="IPR011006">
    <property type="entry name" value="CheY-like_superfamily"/>
</dbReference>
<evidence type="ECO:0000256" key="3">
    <source>
        <dbReference type="ARBA" id="ARBA00022553"/>
    </source>
</evidence>
<reference evidence="5 6" key="1">
    <citation type="submission" date="2015-12" db="EMBL/GenBank/DDBJ databases">
        <title>Complete genome of Roseateles depolymerans KCTC 42856.</title>
        <authorList>
            <person name="Kim K.M."/>
        </authorList>
    </citation>
    <scope>NUCLEOTIDE SEQUENCE [LARGE SCALE GENOMIC DNA]</scope>
    <source>
        <strain evidence="5 6">KCTC 42856</strain>
    </source>
</reference>
<evidence type="ECO:0000256" key="2">
    <source>
        <dbReference type="ARBA" id="ARBA00012438"/>
    </source>
</evidence>
<keyword evidence="5" id="KW-0808">Transferase</keyword>
<dbReference type="CDD" id="cd00130">
    <property type="entry name" value="PAS"/>
    <property type="match status" value="1"/>
</dbReference>
<dbReference type="Gene3D" id="3.30.450.20">
    <property type="entry name" value="PAS domain"/>
    <property type="match status" value="1"/>
</dbReference>
<dbReference type="Gene3D" id="3.40.50.2300">
    <property type="match status" value="1"/>
</dbReference>
<dbReference type="Gene3D" id="3.30.565.10">
    <property type="entry name" value="Histidine kinase-like ATPase, C-terminal domain"/>
    <property type="match status" value="1"/>
</dbReference>
<dbReference type="STRING" id="76731.RD2015_3061"/>
<dbReference type="PRINTS" id="PR00344">
    <property type="entry name" value="BCTRLSENSOR"/>
</dbReference>
<dbReference type="PROSITE" id="PS50110">
    <property type="entry name" value="RESPONSE_REGULATORY"/>
    <property type="match status" value="1"/>
</dbReference>
<dbReference type="SUPFAM" id="SSF47384">
    <property type="entry name" value="Homodimeric domain of signal transducing histidine kinase"/>
    <property type="match status" value="1"/>
</dbReference>
<dbReference type="AlphaFoldDB" id="A0A0U3LM64"/>
<dbReference type="PROSITE" id="PS50112">
    <property type="entry name" value="PAS"/>
    <property type="match status" value="1"/>
</dbReference>
<dbReference type="SMART" id="SM00091">
    <property type="entry name" value="PAS"/>
    <property type="match status" value="1"/>
</dbReference>
<dbReference type="InterPro" id="IPR000700">
    <property type="entry name" value="PAS-assoc_C"/>
</dbReference>
<dbReference type="SUPFAM" id="SSF52172">
    <property type="entry name" value="CheY-like"/>
    <property type="match status" value="1"/>
</dbReference>
<dbReference type="InterPro" id="IPR003594">
    <property type="entry name" value="HATPase_dom"/>
</dbReference>
<dbReference type="Pfam" id="PF13426">
    <property type="entry name" value="PAS_9"/>
    <property type="match status" value="1"/>
</dbReference>
<comment type="catalytic activity">
    <reaction evidence="1">
        <text>ATP + protein L-histidine = ADP + protein N-phospho-L-histidine.</text>
        <dbReference type="EC" id="2.7.13.3"/>
    </reaction>
</comment>
<dbReference type="SUPFAM" id="SSF55874">
    <property type="entry name" value="ATPase domain of HSP90 chaperone/DNA topoisomerase II/histidine kinase"/>
    <property type="match status" value="1"/>
</dbReference>
<organism evidence="5 6">
    <name type="scientific">Roseateles depolymerans</name>
    <dbReference type="NCBI Taxonomy" id="76731"/>
    <lineage>
        <taxon>Bacteria</taxon>
        <taxon>Pseudomonadati</taxon>
        <taxon>Pseudomonadota</taxon>
        <taxon>Betaproteobacteria</taxon>
        <taxon>Burkholderiales</taxon>
        <taxon>Sphaerotilaceae</taxon>
        <taxon>Roseateles</taxon>
    </lineage>
</organism>
<dbReference type="PANTHER" id="PTHR43065">
    <property type="entry name" value="SENSOR HISTIDINE KINASE"/>
    <property type="match status" value="1"/>
</dbReference>
<name>A0A0U3LM64_9BURK</name>
<dbReference type="NCBIfam" id="TIGR00229">
    <property type="entry name" value="sensory_box"/>
    <property type="match status" value="1"/>
</dbReference>
<dbReference type="PATRIC" id="fig|76731.3.peg.3136"/>
<dbReference type="EMBL" id="CP013729">
    <property type="protein sequence ID" value="ALV07522.1"/>
    <property type="molecule type" value="Genomic_DNA"/>
</dbReference>
<dbReference type="OrthoDB" id="5389366at2"/>
<dbReference type="PROSITE" id="PS50109">
    <property type="entry name" value="HIS_KIN"/>
    <property type="match status" value="1"/>
</dbReference>
<dbReference type="InterPro" id="IPR003661">
    <property type="entry name" value="HisK_dim/P_dom"/>
</dbReference>
<dbReference type="InterPro" id="IPR001610">
    <property type="entry name" value="PAC"/>
</dbReference>
<dbReference type="PANTHER" id="PTHR43065:SF42">
    <property type="entry name" value="TWO-COMPONENT SENSOR PPRA"/>
    <property type="match status" value="1"/>
</dbReference>
<dbReference type="Gene3D" id="1.10.287.130">
    <property type="match status" value="1"/>
</dbReference>
<feature type="compositionally biased region" description="Basic and acidic residues" evidence="4">
    <location>
        <begin position="1"/>
        <end position="12"/>
    </location>
</feature>
<dbReference type="KEGG" id="rdp:RD2015_3061"/>
<dbReference type="SMART" id="SM00387">
    <property type="entry name" value="HATPase_c"/>
    <property type="match status" value="1"/>
</dbReference>
<protein>
    <recommendedName>
        <fullName evidence="2">histidine kinase</fullName>
        <ecNumber evidence="2">2.7.13.3</ecNumber>
    </recommendedName>
</protein>
<dbReference type="InterPro" id="IPR005467">
    <property type="entry name" value="His_kinase_dom"/>
</dbReference>
<dbReference type="Pfam" id="PF00072">
    <property type="entry name" value="Response_reg"/>
    <property type="match status" value="1"/>
</dbReference>
<dbReference type="RefSeq" id="WP_083525674.1">
    <property type="nucleotide sequence ID" value="NZ_CP013729.1"/>
</dbReference>
<keyword evidence="5" id="KW-0418">Kinase</keyword>
<dbReference type="EC" id="2.7.13.3" evidence="2"/>
<dbReference type="GO" id="GO:0000155">
    <property type="term" value="F:phosphorelay sensor kinase activity"/>
    <property type="evidence" value="ECO:0007669"/>
    <property type="project" value="InterPro"/>
</dbReference>
<evidence type="ECO:0000313" key="5">
    <source>
        <dbReference type="EMBL" id="ALV07522.1"/>
    </source>
</evidence>
<accession>A0A0U3LM64</accession>
<dbReference type="InterPro" id="IPR001789">
    <property type="entry name" value="Sig_transdc_resp-reg_receiver"/>
</dbReference>
<proteinExistence type="predicted"/>
<evidence type="ECO:0000313" key="6">
    <source>
        <dbReference type="Proteomes" id="UP000060699"/>
    </source>
</evidence>
<dbReference type="Pfam" id="PF02518">
    <property type="entry name" value="HATPase_c"/>
    <property type="match status" value="1"/>
</dbReference>
<dbReference type="SMART" id="SM00086">
    <property type="entry name" value="PAC"/>
    <property type="match status" value="1"/>
</dbReference>
<dbReference type="InterPro" id="IPR036097">
    <property type="entry name" value="HisK_dim/P_sf"/>
</dbReference>
<evidence type="ECO:0000256" key="4">
    <source>
        <dbReference type="SAM" id="MobiDB-lite"/>
    </source>
</evidence>
<dbReference type="NCBIfam" id="NF010076">
    <property type="entry name" value="PRK13557.1"/>
    <property type="match status" value="1"/>
</dbReference>
<dbReference type="InterPro" id="IPR035965">
    <property type="entry name" value="PAS-like_dom_sf"/>
</dbReference>
<dbReference type="InterPro" id="IPR004358">
    <property type="entry name" value="Sig_transdc_His_kin-like_C"/>
</dbReference>
<keyword evidence="3" id="KW-0597">Phosphoprotein</keyword>
<keyword evidence="6" id="KW-1185">Reference proteome</keyword>
<dbReference type="SMART" id="SM00448">
    <property type="entry name" value="REC"/>
    <property type="match status" value="1"/>
</dbReference>
<dbReference type="CDD" id="cd00082">
    <property type="entry name" value="HisKA"/>
    <property type="match status" value="1"/>
</dbReference>
<dbReference type="InterPro" id="IPR000014">
    <property type="entry name" value="PAS"/>
</dbReference>